<reference evidence="2 3" key="2">
    <citation type="journal article" date="2013" name="Plant Cell Physiol.">
        <title>Rice Annotation Project Database (RAP-DB): an integrative and interactive database for rice genomics.</title>
        <authorList>
            <person name="Sakai H."/>
            <person name="Lee S.S."/>
            <person name="Tanaka T."/>
            <person name="Numa H."/>
            <person name="Kim J."/>
            <person name="Kawahara Y."/>
            <person name="Wakimoto H."/>
            <person name="Yang C.C."/>
            <person name="Iwamoto M."/>
            <person name="Abe T."/>
            <person name="Yamada Y."/>
            <person name="Muto A."/>
            <person name="Inokuchi H."/>
            <person name="Ikemura T."/>
            <person name="Matsumoto T."/>
            <person name="Sasaki T."/>
            <person name="Itoh T."/>
        </authorList>
    </citation>
    <scope>NUCLEOTIDE SEQUENCE [LARGE SCALE GENOMIC DNA]</scope>
    <source>
        <strain evidence="3">cv. Nipponbare</strain>
    </source>
</reference>
<feature type="compositionally biased region" description="Low complexity" evidence="1">
    <location>
        <begin position="176"/>
        <end position="185"/>
    </location>
</feature>
<sequence>MHYRGGILHVLVYPRPRRAYGPRCQPPLYLLLPFAPKVPMRRHGSELAPSTTELSAHGASLCSSMTHPATSFITPLNHSNDNGSRVTQENCAQLVLYALFLLLLLVDTLKLLATTDDARQEREERREVASDRGGSRGIPQRWKRWRLWRKAVDEAEEVQPAAATPVEEEEKDEDSTATSAASAPDTSEEPEEEEEAPTSRRRK</sequence>
<dbReference type="EMBL" id="AP014963">
    <property type="protein sequence ID" value="BAT02787.1"/>
    <property type="molecule type" value="Genomic_DNA"/>
</dbReference>
<feature type="compositionally biased region" description="Acidic residues" evidence="1">
    <location>
        <begin position="166"/>
        <end position="175"/>
    </location>
</feature>
<reference evidence="2 3" key="3">
    <citation type="journal article" date="2013" name="Rice">
        <title>Improvement of the Oryza sativa Nipponbare reference genome using next generation sequence and optical map data.</title>
        <authorList>
            <person name="Kawahara Y."/>
            <person name="de la Bastide M."/>
            <person name="Hamilton J.P."/>
            <person name="Kanamori H."/>
            <person name="McCombie W.R."/>
            <person name="Ouyang S."/>
            <person name="Schwartz D.C."/>
            <person name="Tanaka T."/>
            <person name="Wu J."/>
            <person name="Zhou S."/>
            <person name="Childs K.L."/>
            <person name="Davidson R.M."/>
            <person name="Lin H."/>
            <person name="Quesada-Ocampo L."/>
            <person name="Vaillancourt B."/>
            <person name="Sakai H."/>
            <person name="Lee S.S."/>
            <person name="Kim J."/>
            <person name="Numa H."/>
            <person name="Itoh T."/>
            <person name="Buell C.R."/>
            <person name="Matsumoto T."/>
        </authorList>
    </citation>
    <scope>NUCLEOTIDE SEQUENCE [LARGE SCALE GENOMIC DNA]</scope>
    <source>
        <strain evidence="3">cv. Nipponbare</strain>
    </source>
</reference>
<evidence type="ECO:0000313" key="3">
    <source>
        <dbReference type="Proteomes" id="UP000059680"/>
    </source>
</evidence>
<feature type="region of interest" description="Disordered" evidence="1">
    <location>
        <begin position="154"/>
        <end position="203"/>
    </location>
</feature>
<organism evidence="2 3">
    <name type="scientific">Oryza sativa subsp. japonica</name>
    <name type="common">Rice</name>
    <dbReference type="NCBI Taxonomy" id="39947"/>
    <lineage>
        <taxon>Eukaryota</taxon>
        <taxon>Viridiplantae</taxon>
        <taxon>Streptophyta</taxon>
        <taxon>Embryophyta</taxon>
        <taxon>Tracheophyta</taxon>
        <taxon>Spermatophyta</taxon>
        <taxon>Magnoliopsida</taxon>
        <taxon>Liliopsida</taxon>
        <taxon>Poales</taxon>
        <taxon>Poaceae</taxon>
        <taxon>BOP clade</taxon>
        <taxon>Oryzoideae</taxon>
        <taxon>Oryzeae</taxon>
        <taxon>Oryzinae</taxon>
        <taxon>Oryza</taxon>
        <taxon>Oryza sativa</taxon>
    </lineage>
</organism>
<dbReference type="AlphaFoldDB" id="A0A0P0X989"/>
<evidence type="ECO:0000313" key="2">
    <source>
        <dbReference type="EMBL" id="BAT02787.1"/>
    </source>
</evidence>
<accession>A0A0P0X989</accession>
<evidence type="ECO:0000256" key="1">
    <source>
        <dbReference type="SAM" id="MobiDB-lite"/>
    </source>
</evidence>
<dbReference type="InParanoid" id="A0A0P0X989"/>
<feature type="region of interest" description="Disordered" evidence="1">
    <location>
        <begin position="117"/>
        <end position="137"/>
    </location>
</feature>
<name>A0A0P0X989_ORYSJ</name>
<reference evidence="3" key="1">
    <citation type="journal article" date="2005" name="Nature">
        <title>The map-based sequence of the rice genome.</title>
        <authorList>
            <consortium name="International rice genome sequencing project (IRGSP)"/>
            <person name="Matsumoto T."/>
            <person name="Wu J."/>
            <person name="Kanamori H."/>
            <person name="Katayose Y."/>
            <person name="Fujisawa M."/>
            <person name="Namiki N."/>
            <person name="Mizuno H."/>
            <person name="Yamamoto K."/>
            <person name="Antonio B.A."/>
            <person name="Baba T."/>
            <person name="Sakata K."/>
            <person name="Nagamura Y."/>
            <person name="Aoki H."/>
            <person name="Arikawa K."/>
            <person name="Arita K."/>
            <person name="Bito T."/>
            <person name="Chiden Y."/>
            <person name="Fujitsuka N."/>
            <person name="Fukunaka R."/>
            <person name="Hamada M."/>
            <person name="Harada C."/>
            <person name="Hayashi A."/>
            <person name="Hijishita S."/>
            <person name="Honda M."/>
            <person name="Hosokawa S."/>
            <person name="Ichikawa Y."/>
            <person name="Idonuma A."/>
            <person name="Iijima M."/>
            <person name="Ikeda M."/>
            <person name="Ikeno M."/>
            <person name="Ito K."/>
            <person name="Ito S."/>
            <person name="Ito T."/>
            <person name="Ito Y."/>
            <person name="Ito Y."/>
            <person name="Iwabuchi A."/>
            <person name="Kamiya K."/>
            <person name="Karasawa W."/>
            <person name="Kurita K."/>
            <person name="Katagiri S."/>
            <person name="Kikuta A."/>
            <person name="Kobayashi H."/>
            <person name="Kobayashi N."/>
            <person name="Machita K."/>
            <person name="Maehara T."/>
            <person name="Masukawa M."/>
            <person name="Mizubayashi T."/>
            <person name="Mukai Y."/>
            <person name="Nagasaki H."/>
            <person name="Nagata Y."/>
            <person name="Naito S."/>
            <person name="Nakashima M."/>
            <person name="Nakama Y."/>
            <person name="Nakamichi Y."/>
            <person name="Nakamura M."/>
            <person name="Meguro A."/>
            <person name="Negishi M."/>
            <person name="Ohta I."/>
            <person name="Ohta T."/>
            <person name="Okamoto M."/>
            <person name="Ono N."/>
            <person name="Saji S."/>
            <person name="Sakaguchi M."/>
            <person name="Sakai K."/>
            <person name="Shibata M."/>
            <person name="Shimokawa T."/>
            <person name="Song J."/>
            <person name="Takazaki Y."/>
            <person name="Terasawa K."/>
            <person name="Tsugane M."/>
            <person name="Tsuji K."/>
            <person name="Ueda S."/>
            <person name="Waki K."/>
            <person name="Yamagata H."/>
            <person name="Yamamoto M."/>
            <person name="Yamamoto S."/>
            <person name="Yamane H."/>
            <person name="Yoshiki S."/>
            <person name="Yoshihara R."/>
            <person name="Yukawa K."/>
            <person name="Zhong H."/>
            <person name="Yano M."/>
            <person name="Yuan Q."/>
            <person name="Ouyang S."/>
            <person name="Liu J."/>
            <person name="Jones K.M."/>
            <person name="Gansberger K."/>
            <person name="Moffat K."/>
            <person name="Hill J."/>
            <person name="Bera J."/>
            <person name="Fadrosh D."/>
            <person name="Jin S."/>
            <person name="Johri S."/>
            <person name="Kim M."/>
            <person name="Overton L."/>
            <person name="Reardon M."/>
            <person name="Tsitrin T."/>
            <person name="Vuong H."/>
            <person name="Weaver B."/>
            <person name="Ciecko A."/>
            <person name="Tallon L."/>
            <person name="Jackson J."/>
            <person name="Pai G."/>
            <person name="Aken S.V."/>
            <person name="Utterback T."/>
            <person name="Reidmuller S."/>
            <person name="Feldblyum T."/>
            <person name="Hsiao J."/>
            <person name="Zismann V."/>
            <person name="Iobst S."/>
            <person name="de Vazeille A.R."/>
            <person name="Buell C.R."/>
            <person name="Ying K."/>
            <person name="Li Y."/>
            <person name="Lu T."/>
            <person name="Huang Y."/>
            <person name="Zhao Q."/>
            <person name="Feng Q."/>
            <person name="Zhang L."/>
            <person name="Zhu J."/>
            <person name="Weng Q."/>
            <person name="Mu J."/>
            <person name="Lu Y."/>
            <person name="Fan D."/>
            <person name="Liu Y."/>
            <person name="Guan J."/>
            <person name="Zhang Y."/>
            <person name="Yu S."/>
            <person name="Liu X."/>
            <person name="Zhang Y."/>
            <person name="Hong G."/>
            <person name="Han B."/>
            <person name="Choisne N."/>
            <person name="Demange N."/>
            <person name="Orjeda G."/>
            <person name="Samain S."/>
            <person name="Cattolico L."/>
            <person name="Pelletier E."/>
            <person name="Couloux A."/>
            <person name="Segurens B."/>
            <person name="Wincker P."/>
            <person name="D'Hont A."/>
            <person name="Scarpelli C."/>
            <person name="Weissenbach J."/>
            <person name="Salanoubat M."/>
            <person name="Quetier F."/>
            <person name="Yu Y."/>
            <person name="Kim H.R."/>
            <person name="Rambo T."/>
            <person name="Currie J."/>
            <person name="Collura K."/>
            <person name="Luo M."/>
            <person name="Yang T."/>
            <person name="Ammiraju J.S.S."/>
            <person name="Engler F."/>
            <person name="Soderlund C."/>
            <person name="Wing R.A."/>
            <person name="Palmer L.E."/>
            <person name="de la Bastide M."/>
            <person name="Spiegel L."/>
            <person name="Nascimento L."/>
            <person name="Zutavern T."/>
            <person name="O'Shaughnessy A."/>
            <person name="Dike S."/>
            <person name="Dedhia N."/>
            <person name="Preston R."/>
            <person name="Balija V."/>
            <person name="McCombie W.R."/>
            <person name="Chow T."/>
            <person name="Chen H."/>
            <person name="Chung M."/>
            <person name="Chen C."/>
            <person name="Shaw J."/>
            <person name="Wu H."/>
            <person name="Hsiao K."/>
            <person name="Chao Y."/>
            <person name="Chu M."/>
            <person name="Cheng C."/>
            <person name="Hour A."/>
            <person name="Lee P."/>
            <person name="Lin S."/>
            <person name="Lin Y."/>
            <person name="Liou J."/>
            <person name="Liu S."/>
            <person name="Hsing Y."/>
            <person name="Raghuvanshi S."/>
            <person name="Mohanty A."/>
            <person name="Bharti A.K."/>
            <person name="Gaur A."/>
            <person name="Gupta V."/>
            <person name="Kumar D."/>
            <person name="Ravi V."/>
            <person name="Vij S."/>
            <person name="Kapur A."/>
            <person name="Khurana P."/>
            <person name="Khurana P."/>
            <person name="Khurana J.P."/>
            <person name="Tyagi A.K."/>
            <person name="Gaikwad K."/>
            <person name="Singh A."/>
            <person name="Dalal V."/>
            <person name="Srivastava S."/>
            <person name="Dixit A."/>
            <person name="Pal A.K."/>
            <person name="Ghazi I.A."/>
            <person name="Yadav M."/>
            <person name="Pandit A."/>
            <person name="Bhargava A."/>
            <person name="Sureshbabu K."/>
            <person name="Batra K."/>
            <person name="Sharma T.R."/>
            <person name="Mohapatra T."/>
            <person name="Singh N.K."/>
            <person name="Messing J."/>
            <person name="Nelson A.B."/>
            <person name="Fuks G."/>
            <person name="Kavchok S."/>
            <person name="Keizer G."/>
            <person name="Linton E."/>
            <person name="Llaca V."/>
            <person name="Song R."/>
            <person name="Tanyolac B."/>
            <person name="Young S."/>
            <person name="Ho-Il K."/>
            <person name="Hahn J.H."/>
            <person name="Sangsakoo G."/>
            <person name="Vanavichit A."/>
            <person name="de Mattos Luiz.A.T."/>
            <person name="Zimmer P.D."/>
            <person name="Malone G."/>
            <person name="Dellagostin O."/>
            <person name="de Oliveira A.C."/>
            <person name="Bevan M."/>
            <person name="Bancroft I."/>
            <person name="Minx P."/>
            <person name="Cordum H."/>
            <person name="Wilson R."/>
            <person name="Cheng Z."/>
            <person name="Jin W."/>
            <person name="Jiang J."/>
            <person name="Leong S.A."/>
            <person name="Iwama H."/>
            <person name="Gojobori T."/>
            <person name="Itoh T."/>
            <person name="Niimura Y."/>
            <person name="Fujii Y."/>
            <person name="Habara T."/>
            <person name="Sakai H."/>
            <person name="Sato Y."/>
            <person name="Wilson G."/>
            <person name="Kumar K."/>
            <person name="McCouch S."/>
            <person name="Juretic N."/>
            <person name="Hoen D."/>
            <person name="Wright S."/>
            <person name="Bruskiewich R."/>
            <person name="Bureau T."/>
            <person name="Miyao A."/>
            <person name="Hirochika H."/>
            <person name="Nishikawa T."/>
            <person name="Kadowaki K."/>
            <person name="Sugiura M."/>
            <person name="Burr B."/>
            <person name="Sasaki T."/>
        </authorList>
    </citation>
    <scope>NUCLEOTIDE SEQUENCE [LARGE SCALE GENOMIC DNA]</scope>
    <source>
        <strain evidence="3">cv. Nipponbare</strain>
    </source>
</reference>
<gene>
    <name evidence="2" type="ordered locus">Os07g0632901</name>
    <name evidence="2" type="ORF">OSNPB_070632901</name>
</gene>
<keyword evidence="3" id="KW-1185">Reference proteome</keyword>
<dbReference type="Proteomes" id="UP000059680">
    <property type="component" value="Chromosome 7"/>
</dbReference>
<protein>
    <submittedName>
        <fullName evidence="2">Os07g0632901 protein</fullName>
    </submittedName>
</protein>
<feature type="compositionally biased region" description="Basic and acidic residues" evidence="1">
    <location>
        <begin position="117"/>
        <end position="134"/>
    </location>
</feature>
<proteinExistence type="predicted"/>
<feature type="compositionally biased region" description="Acidic residues" evidence="1">
    <location>
        <begin position="186"/>
        <end position="196"/>
    </location>
</feature>
<dbReference type="PaxDb" id="39947-A0A0P0X989"/>